<organism evidence="1 2">
    <name type="scientific">Parapedobacter koreensis</name>
    <dbReference type="NCBI Taxonomy" id="332977"/>
    <lineage>
        <taxon>Bacteria</taxon>
        <taxon>Pseudomonadati</taxon>
        <taxon>Bacteroidota</taxon>
        <taxon>Sphingobacteriia</taxon>
        <taxon>Sphingobacteriales</taxon>
        <taxon>Sphingobacteriaceae</taxon>
        <taxon>Parapedobacter</taxon>
    </lineage>
</organism>
<protein>
    <submittedName>
        <fullName evidence="1">Uncharacterized protein</fullName>
    </submittedName>
</protein>
<dbReference type="AlphaFoldDB" id="A0A1H7R0A6"/>
<dbReference type="Proteomes" id="UP000198916">
    <property type="component" value="Unassembled WGS sequence"/>
</dbReference>
<keyword evidence="2" id="KW-1185">Reference proteome</keyword>
<evidence type="ECO:0000313" key="1">
    <source>
        <dbReference type="EMBL" id="SEL53354.1"/>
    </source>
</evidence>
<evidence type="ECO:0000313" key="2">
    <source>
        <dbReference type="Proteomes" id="UP000198916"/>
    </source>
</evidence>
<sequence>MTCLSFGINFTLFHVIQPPLHLLDKYNVYTSSHKDNDIEYNIQNKLVSPAQ</sequence>
<proteinExistence type="predicted"/>
<accession>A0A1H7R0A6</accession>
<name>A0A1H7R0A6_9SPHI</name>
<dbReference type="STRING" id="332977.SAMN05421740_106191"/>
<gene>
    <name evidence="1" type="ORF">SAMN05421740_106191</name>
</gene>
<dbReference type="EMBL" id="FNZR01000006">
    <property type="protein sequence ID" value="SEL53354.1"/>
    <property type="molecule type" value="Genomic_DNA"/>
</dbReference>
<reference evidence="2" key="1">
    <citation type="submission" date="2016-10" db="EMBL/GenBank/DDBJ databases">
        <authorList>
            <person name="Varghese N."/>
            <person name="Submissions S."/>
        </authorList>
    </citation>
    <scope>NUCLEOTIDE SEQUENCE [LARGE SCALE GENOMIC DNA]</scope>
    <source>
        <strain evidence="2">Jip14</strain>
    </source>
</reference>